<evidence type="ECO:0000259" key="2">
    <source>
        <dbReference type="PROSITE" id="PS50076"/>
    </source>
</evidence>
<dbReference type="InterPro" id="IPR036869">
    <property type="entry name" value="J_dom_sf"/>
</dbReference>
<feature type="compositionally biased region" description="Basic residues" evidence="1">
    <location>
        <begin position="106"/>
        <end position="127"/>
    </location>
</feature>
<dbReference type="Gene3D" id="1.10.287.110">
    <property type="entry name" value="DnaJ domain"/>
    <property type="match status" value="1"/>
</dbReference>
<accession>A0AAD4NDG7</accession>
<dbReference type="InterPro" id="IPR001623">
    <property type="entry name" value="DnaJ_domain"/>
</dbReference>
<dbReference type="EMBL" id="JAKKPZ010000001">
    <property type="protein sequence ID" value="KAI1728127.1"/>
    <property type="molecule type" value="Genomic_DNA"/>
</dbReference>
<feature type="compositionally biased region" description="Basic and acidic residues" evidence="1">
    <location>
        <begin position="192"/>
        <end position="228"/>
    </location>
</feature>
<evidence type="ECO:0000256" key="1">
    <source>
        <dbReference type="SAM" id="MobiDB-lite"/>
    </source>
</evidence>
<organism evidence="3 4">
    <name type="scientific">Ditylenchus destructor</name>
    <dbReference type="NCBI Taxonomy" id="166010"/>
    <lineage>
        <taxon>Eukaryota</taxon>
        <taxon>Metazoa</taxon>
        <taxon>Ecdysozoa</taxon>
        <taxon>Nematoda</taxon>
        <taxon>Chromadorea</taxon>
        <taxon>Rhabditida</taxon>
        <taxon>Tylenchina</taxon>
        <taxon>Tylenchomorpha</taxon>
        <taxon>Sphaerularioidea</taxon>
        <taxon>Anguinidae</taxon>
        <taxon>Anguininae</taxon>
        <taxon>Ditylenchus</taxon>
    </lineage>
</organism>
<dbReference type="PRINTS" id="PR00625">
    <property type="entry name" value="JDOMAIN"/>
</dbReference>
<dbReference type="Proteomes" id="UP001201812">
    <property type="component" value="Unassembled WGS sequence"/>
</dbReference>
<dbReference type="PANTHER" id="PTHR44157:SF1">
    <property type="entry name" value="DNAJ HOMOLOG SUBFAMILY C MEMBER 11"/>
    <property type="match status" value="1"/>
</dbReference>
<dbReference type="Pfam" id="PF00226">
    <property type="entry name" value="DnaJ"/>
    <property type="match status" value="1"/>
</dbReference>
<feature type="domain" description="J" evidence="2">
    <location>
        <begin position="267"/>
        <end position="337"/>
    </location>
</feature>
<dbReference type="PROSITE" id="PS50076">
    <property type="entry name" value="DNAJ_2"/>
    <property type="match status" value="1"/>
</dbReference>
<dbReference type="GO" id="GO:0042407">
    <property type="term" value="P:cristae formation"/>
    <property type="evidence" value="ECO:0007669"/>
    <property type="project" value="TreeGrafter"/>
</dbReference>
<keyword evidence="4" id="KW-1185">Reference proteome</keyword>
<protein>
    <submittedName>
        <fullName evidence="3">DnaJ domain-containing protein</fullName>
    </submittedName>
</protein>
<feature type="compositionally biased region" description="Basic and acidic residues" evidence="1">
    <location>
        <begin position="236"/>
        <end position="259"/>
    </location>
</feature>
<feature type="region of interest" description="Disordered" evidence="1">
    <location>
        <begin position="192"/>
        <end position="265"/>
    </location>
</feature>
<evidence type="ECO:0000313" key="4">
    <source>
        <dbReference type="Proteomes" id="UP001201812"/>
    </source>
</evidence>
<proteinExistence type="predicted"/>
<gene>
    <name evidence="3" type="ORF">DdX_00283</name>
</gene>
<feature type="region of interest" description="Disordered" evidence="1">
    <location>
        <begin position="100"/>
        <end position="164"/>
    </location>
</feature>
<dbReference type="CDD" id="cd06257">
    <property type="entry name" value="DnaJ"/>
    <property type="match status" value="1"/>
</dbReference>
<dbReference type="PANTHER" id="PTHR44157">
    <property type="entry name" value="DNAJ HOMOLOG SUBFAMILY C MEMBER 11"/>
    <property type="match status" value="1"/>
</dbReference>
<feature type="compositionally biased region" description="Polar residues" evidence="1">
    <location>
        <begin position="154"/>
        <end position="164"/>
    </location>
</feature>
<dbReference type="AlphaFoldDB" id="A0AAD4NDG7"/>
<evidence type="ECO:0000313" key="3">
    <source>
        <dbReference type="EMBL" id="KAI1728127.1"/>
    </source>
</evidence>
<dbReference type="SMART" id="SM00271">
    <property type="entry name" value="DnaJ"/>
    <property type="match status" value="1"/>
</dbReference>
<reference evidence="3" key="1">
    <citation type="submission" date="2022-01" db="EMBL/GenBank/DDBJ databases">
        <title>Genome Sequence Resource for Two Populations of Ditylenchus destructor, the Migratory Endoparasitic Phytonematode.</title>
        <authorList>
            <person name="Zhang H."/>
            <person name="Lin R."/>
            <person name="Xie B."/>
        </authorList>
    </citation>
    <scope>NUCLEOTIDE SEQUENCE</scope>
    <source>
        <strain evidence="3">BazhouSP</strain>
    </source>
</reference>
<sequence>MNRVKRETVKLPYTDVLDSKQLWESEEETFVRNKRRTQKKRIKKWKMLKSHKELRNKIAEFRRANRRTRKANLWRAFRQELLRKLPNGDRAVAVKLARRVGIYNPRKNRRKQRRRKSKKGSPKRTHGSPKANISNGESNPVDEKNAEEAPIPETLQSNTNQYDYGKTTFYQSPIQNAYDTYQDARENVDEAYRTPKEKMEEEQEEARKKFESNERKKEQWYKEFKEKSSNGNYFKPRPEEKEAEDKKSESKSDEHKDALADASSEPSLYKILEVQEGASSDAIKKAFRKKALLNHPDKVHPNNEEDKNKINNRMALINRAKEVLLNSRERRAYDLCVKFKIHEKCY</sequence>
<dbReference type="SUPFAM" id="SSF46565">
    <property type="entry name" value="Chaperone J-domain"/>
    <property type="match status" value="1"/>
</dbReference>
<comment type="caution">
    <text evidence="3">The sequence shown here is derived from an EMBL/GenBank/DDBJ whole genome shotgun (WGS) entry which is preliminary data.</text>
</comment>
<dbReference type="GO" id="GO:0005739">
    <property type="term" value="C:mitochondrion"/>
    <property type="evidence" value="ECO:0007669"/>
    <property type="project" value="GOC"/>
</dbReference>
<name>A0AAD4NDG7_9BILA</name>
<dbReference type="InterPro" id="IPR052243">
    <property type="entry name" value="Mito_inner_membrane_organizer"/>
</dbReference>